<dbReference type="EMBL" id="JACJID010000004">
    <property type="protein sequence ID" value="MBA8928474.1"/>
    <property type="molecule type" value="Genomic_DNA"/>
</dbReference>
<evidence type="ECO:0008006" key="4">
    <source>
        <dbReference type="Google" id="ProtNLM"/>
    </source>
</evidence>
<proteinExistence type="predicted"/>
<feature type="signal peptide" evidence="1">
    <location>
        <begin position="1"/>
        <end position="32"/>
    </location>
</feature>
<reference evidence="2 3" key="1">
    <citation type="submission" date="2020-08" db="EMBL/GenBank/DDBJ databases">
        <title>Genomic Encyclopedia of Archaeal and Bacterial Type Strains, Phase II (KMG-II): from individual species to whole genera.</title>
        <authorList>
            <person name="Goeker M."/>
        </authorList>
    </citation>
    <scope>NUCLEOTIDE SEQUENCE [LARGE SCALE GENOMIC DNA]</scope>
    <source>
        <strain evidence="2 3">DSM 43850</strain>
    </source>
</reference>
<organism evidence="2 3">
    <name type="scientific">Kutzneria viridogrisea</name>
    <dbReference type="NCBI Taxonomy" id="47990"/>
    <lineage>
        <taxon>Bacteria</taxon>
        <taxon>Bacillati</taxon>
        <taxon>Actinomycetota</taxon>
        <taxon>Actinomycetes</taxon>
        <taxon>Pseudonocardiales</taxon>
        <taxon>Pseudonocardiaceae</taxon>
        <taxon>Kutzneria</taxon>
    </lineage>
</organism>
<comment type="caution">
    <text evidence="2">The sequence shown here is derived from an EMBL/GenBank/DDBJ whole genome shotgun (WGS) entry which is preliminary data.</text>
</comment>
<sequence>MGEILMRAKRFSVLVIMTAVLTVLGGQALATAAQPHGTATPANCGWQPANDARLNAWFQDDGVNIRSGDSTSCASLGLGYQHHSVTVHCYSRPGGGDLWVYLTDNSTGVSGWSSQQYVTWHDSFTTMC</sequence>
<keyword evidence="1" id="KW-0732">Signal</keyword>
<evidence type="ECO:0000313" key="3">
    <source>
        <dbReference type="Proteomes" id="UP000517916"/>
    </source>
</evidence>
<protein>
    <recommendedName>
        <fullName evidence="4">SH3 domain-containing protein</fullName>
    </recommendedName>
</protein>
<dbReference type="Proteomes" id="UP000517916">
    <property type="component" value="Unassembled WGS sequence"/>
</dbReference>
<name>A0ABR6BNK6_9PSEU</name>
<feature type="chain" id="PRO_5046225170" description="SH3 domain-containing protein" evidence="1">
    <location>
        <begin position="33"/>
        <end position="128"/>
    </location>
</feature>
<gene>
    <name evidence="2" type="ORF">BC739_005691</name>
</gene>
<evidence type="ECO:0000256" key="1">
    <source>
        <dbReference type="SAM" id="SignalP"/>
    </source>
</evidence>
<evidence type="ECO:0000313" key="2">
    <source>
        <dbReference type="EMBL" id="MBA8928474.1"/>
    </source>
</evidence>
<accession>A0ABR6BNK6</accession>
<dbReference type="RefSeq" id="WP_182838912.1">
    <property type="nucleotide sequence ID" value="NZ_BAAABQ010000073.1"/>
</dbReference>
<dbReference type="Gene3D" id="2.30.30.40">
    <property type="entry name" value="SH3 Domains"/>
    <property type="match status" value="1"/>
</dbReference>
<keyword evidence="3" id="KW-1185">Reference proteome</keyword>